<evidence type="ECO:0000313" key="1">
    <source>
        <dbReference type="EMBL" id="MCL6699614.1"/>
    </source>
</evidence>
<reference evidence="1 2" key="1">
    <citation type="submission" date="2022-05" db="EMBL/GenBank/DDBJ databases">
        <authorList>
            <person name="Jo J.-H."/>
            <person name="Im W.-T."/>
        </authorList>
    </citation>
    <scope>NUCLEOTIDE SEQUENCE [LARGE SCALE GENOMIC DNA]</scope>
    <source>
        <strain evidence="1 2">NSE70-1</strain>
    </source>
</reference>
<sequence length="123" mass="12546">MAFGLAVGVTVVPASLARDPQVLDHGKLAGTGVQVEEPQTHGELSGGLSSEARTHMGVSIVAPIGKVGVGSASVEGEPTYVRRTKASEGISVVEVSTTPFMPVLASNEAVAKMIARPDQPAGW</sequence>
<dbReference type="Proteomes" id="UP001203410">
    <property type="component" value="Unassembled WGS sequence"/>
</dbReference>
<comment type="caution">
    <text evidence="1">The sequence shown here is derived from an EMBL/GenBank/DDBJ whole genome shotgun (WGS) entry which is preliminary data.</text>
</comment>
<protein>
    <submittedName>
        <fullName evidence="1">Uncharacterized protein</fullName>
    </submittedName>
</protein>
<accession>A0ABT0RXI7</accession>
<dbReference type="RefSeq" id="WP_249905067.1">
    <property type="nucleotide sequence ID" value="NZ_JAMGBA010000003.1"/>
</dbReference>
<organism evidence="1 2">
    <name type="scientific">Sphingomonas caseinilyticus</name>
    <dbReference type="NCBI Taxonomy" id="2908205"/>
    <lineage>
        <taxon>Bacteria</taxon>
        <taxon>Pseudomonadati</taxon>
        <taxon>Pseudomonadota</taxon>
        <taxon>Alphaproteobacteria</taxon>
        <taxon>Sphingomonadales</taxon>
        <taxon>Sphingomonadaceae</taxon>
        <taxon>Sphingomonas</taxon>
    </lineage>
</organism>
<dbReference type="EMBL" id="JAMGBA010000003">
    <property type="protein sequence ID" value="MCL6699614.1"/>
    <property type="molecule type" value="Genomic_DNA"/>
</dbReference>
<proteinExistence type="predicted"/>
<name>A0ABT0RXI7_9SPHN</name>
<gene>
    <name evidence="1" type="ORF">LZ496_12580</name>
</gene>
<evidence type="ECO:0000313" key="2">
    <source>
        <dbReference type="Proteomes" id="UP001203410"/>
    </source>
</evidence>
<keyword evidence="2" id="KW-1185">Reference proteome</keyword>